<sequence>MSKIDMSKPEVSNSTEHKNASSKEGERLGAKQKGNKKSKMTPEQLGLYKSLGLHAIIAALLLISVSFSPEPLPNAPSNAPVIEATFIDAQAIADQKKAQAQAEAQARAQEREKQRKAQAAAEKKRQQQLAAKRAKEKREAEAAEAKRQKELERLAAQKEQERKEREAKAKAEAERKKKEAAERAEMERIMQEQLAQEQAAQRERRRKQVLTEVERYTALIQQTIKRNLYSDDSYSGKTCRLNIRLATTGFVTSIRVLGGNDALCRAAESAVRRAEKLPVSDAPDVYEQLKDITLKVEL</sequence>
<keyword evidence="3" id="KW-0132">Cell division</keyword>
<keyword evidence="2" id="KW-0472">Membrane</keyword>
<feature type="compositionally biased region" description="Basic and acidic residues" evidence="1">
    <location>
        <begin position="15"/>
        <end position="29"/>
    </location>
</feature>
<evidence type="ECO:0000256" key="1">
    <source>
        <dbReference type="SAM" id="MobiDB-lite"/>
    </source>
</evidence>
<evidence type="ECO:0000256" key="2">
    <source>
        <dbReference type="SAM" id="Phobius"/>
    </source>
</evidence>
<name>A0A6T9XY12_ALTMA</name>
<dbReference type="GO" id="GO:0016020">
    <property type="term" value="C:membrane"/>
    <property type="evidence" value="ECO:0007669"/>
    <property type="project" value="InterPro"/>
</dbReference>
<dbReference type="SUPFAM" id="SSF74653">
    <property type="entry name" value="TolA/TonB C-terminal domain"/>
    <property type="match status" value="1"/>
</dbReference>
<proteinExistence type="predicted"/>
<dbReference type="InterPro" id="IPR014161">
    <property type="entry name" value="Tol-Pal_TolA"/>
</dbReference>
<dbReference type="AlphaFoldDB" id="A0A6T9XY12"/>
<accession>A0A6T9XY12</accession>
<evidence type="ECO:0000313" key="4">
    <source>
        <dbReference type="Proteomes" id="UP000509458"/>
    </source>
</evidence>
<keyword evidence="3" id="KW-0131">Cell cycle</keyword>
<reference evidence="3 4" key="1">
    <citation type="submission" date="2020-06" db="EMBL/GenBank/DDBJ databases">
        <authorList>
            <person name="Duchaud E."/>
        </authorList>
    </citation>
    <scope>NUCLEOTIDE SEQUENCE [LARGE SCALE GENOMIC DNA]</scope>
    <source>
        <strain evidence="3">Alteromonas fortis</strain>
    </source>
</reference>
<dbReference type="EMBL" id="LR812090">
    <property type="protein sequence ID" value="CAB9493281.1"/>
    <property type="molecule type" value="Genomic_DNA"/>
</dbReference>
<keyword evidence="2" id="KW-0812">Transmembrane</keyword>
<protein>
    <submittedName>
        <fullName evidence="3">Cell division and transport-associated protein TolA</fullName>
    </submittedName>
</protein>
<dbReference type="GO" id="GO:0051301">
    <property type="term" value="P:cell division"/>
    <property type="evidence" value="ECO:0007669"/>
    <property type="project" value="UniProtKB-KW"/>
</dbReference>
<feature type="compositionally biased region" description="Low complexity" evidence="1">
    <location>
        <begin position="98"/>
        <end position="107"/>
    </location>
</feature>
<feature type="region of interest" description="Disordered" evidence="1">
    <location>
        <begin position="1"/>
        <end position="42"/>
    </location>
</feature>
<dbReference type="Gene3D" id="3.30.1150.10">
    <property type="match status" value="1"/>
</dbReference>
<feature type="transmembrane region" description="Helical" evidence="2">
    <location>
        <begin position="46"/>
        <end position="67"/>
    </location>
</feature>
<keyword evidence="2" id="KW-1133">Transmembrane helix</keyword>
<dbReference type="Proteomes" id="UP000509458">
    <property type="component" value="Chromosome"/>
</dbReference>
<organism evidence="3 4">
    <name type="scientific">Alteromonas macleodii</name>
    <name type="common">Pseudoalteromonas macleodii</name>
    <dbReference type="NCBI Taxonomy" id="28108"/>
    <lineage>
        <taxon>Bacteria</taxon>
        <taxon>Pseudomonadati</taxon>
        <taxon>Pseudomonadota</taxon>
        <taxon>Gammaproteobacteria</taxon>
        <taxon>Alteromonadales</taxon>
        <taxon>Alteromonadaceae</taxon>
        <taxon>Alteromonas/Salinimonas group</taxon>
        <taxon>Alteromonas</taxon>
    </lineage>
</organism>
<feature type="compositionally biased region" description="Basic and acidic residues" evidence="1">
    <location>
        <begin position="136"/>
        <end position="183"/>
    </location>
</feature>
<gene>
    <name evidence="3" type="ORF">ALFOR1_30183</name>
</gene>
<evidence type="ECO:0000313" key="3">
    <source>
        <dbReference type="EMBL" id="CAB9493281.1"/>
    </source>
</evidence>
<dbReference type="NCBIfam" id="TIGR02794">
    <property type="entry name" value="tolA_full"/>
    <property type="match status" value="1"/>
</dbReference>
<feature type="region of interest" description="Disordered" evidence="1">
    <location>
        <begin position="98"/>
        <end position="183"/>
    </location>
</feature>
<dbReference type="GO" id="GO:0019534">
    <property type="term" value="F:toxin transmembrane transporter activity"/>
    <property type="evidence" value="ECO:0007669"/>
    <property type="project" value="InterPro"/>
</dbReference>
<feature type="compositionally biased region" description="Basic and acidic residues" evidence="1">
    <location>
        <begin position="108"/>
        <end position="125"/>
    </location>
</feature>
<dbReference type="Pfam" id="PF06519">
    <property type="entry name" value="TolA"/>
    <property type="match status" value="1"/>
</dbReference>
<dbReference type="GO" id="GO:0043213">
    <property type="term" value="P:bacteriocin transport"/>
    <property type="evidence" value="ECO:0007669"/>
    <property type="project" value="InterPro"/>
</dbReference>